<dbReference type="PANTHER" id="PTHR33514">
    <property type="entry name" value="PROTEIN ABCI12, CHLOROPLASTIC"/>
    <property type="match status" value="1"/>
</dbReference>
<evidence type="ECO:0000313" key="7">
    <source>
        <dbReference type="EMBL" id="MBB5122280.1"/>
    </source>
</evidence>
<dbReference type="AlphaFoldDB" id="A0A7W8BFB8"/>
<sequence length="235" mass="24487">MTPRLSLYLPGDTPLHRARADWKLSVLLLAGIGVFLVRSPAVLGPCAGLAAVALLSVRTPPRQLARHLTGPFVVLALVPAAAAVFQSAATAVTVGLRLCTLLLAALAVTLTTRTSDILDVLERALRPLERTRLVNAAAVGLAVSLALRFIPEAFHRFHDIREAQAARGLSGSPVALLVPLAVRMLKSAEDIAAAVDARCYPPPAARHTERGGAAAAPPPARSPAPAGRKDEEATG</sequence>
<dbReference type="Pfam" id="PF02361">
    <property type="entry name" value="CbiQ"/>
    <property type="match status" value="1"/>
</dbReference>
<dbReference type="GO" id="GO:0005886">
    <property type="term" value="C:plasma membrane"/>
    <property type="evidence" value="ECO:0007669"/>
    <property type="project" value="UniProtKB-ARBA"/>
</dbReference>
<dbReference type="InterPro" id="IPR003339">
    <property type="entry name" value="ABC/ECF_trnsptr_transmembrane"/>
</dbReference>
<keyword evidence="4 6" id="KW-0472">Membrane</keyword>
<dbReference type="PANTHER" id="PTHR33514:SF13">
    <property type="entry name" value="PROTEIN ABCI12, CHLOROPLASTIC"/>
    <property type="match status" value="1"/>
</dbReference>
<reference evidence="7 8" key="1">
    <citation type="submission" date="2020-08" db="EMBL/GenBank/DDBJ databases">
        <title>Genomic Encyclopedia of Type Strains, Phase III (KMG-III): the genomes of soil and plant-associated and newly described type strains.</title>
        <authorList>
            <person name="Whitman W."/>
        </authorList>
    </citation>
    <scope>NUCLEOTIDE SEQUENCE [LARGE SCALE GENOMIC DNA]</scope>
    <source>
        <strain evidence="7 8">CECT 3259</strain>
    </source>
</reference>
<protein>
    <submittedName>
        <fullName evidence="7">Biotin transport system permease protein</fullName>
    </submittedName>
</protein>
<comment type="subcellular location">
    <subcellularLocation>
        <location evidence="1">Membrane</location>
        <topology evidence="1">Multi-pass membrane protein</topology>
    </subcellularLocation>
</comment>
<evidence type="ECO:0000256" key="3">
    <source>
        <dbReference type="ARBA" id="ARBA00022989"/>
    </source>
</evidence>
<evidence type="ECO:0000256" key="5">
    <source>
        <dbReference type="SAM" id="MobiDB-lite"/>
    </source>
</evidence>
<accession>A0A7W8BFB8</accession>
<dbReference type="OrthoDB" id="509049at2"/>
<evidence type="ECO:0000256" key="4">
    <source>
        <dbReference type="ARBA" id="ARBA00023136"/>
    </source>
</evidence>
<comment type="caution">
    <text evidence="7">The sequence shown here is derived from an EMBL/GenBank/DDBJ whole genome shotgun (WGS) entry which is preliminary data.</text>
</comment>
<dbReference type="RefSeq" id="WP_102918889.1">
    <property type="nucleotide sequence ID" value="NZ_JACHJF010000025.1"/>
</dbReference>
<evidence type="ECO:0000256" key="6">
    <source>
        <dbReference type="SAM" id="Phobius"/>
    </source>
</evidence>
<feature type="transmembrane region" description="Helical" evidence="6">
    <location>
        <begin position="68"/>
        <end position="88"/>
    </location>
</feature>
<organism evidence="7 8">
    <name type="scientific">Streptomyces eurocidicus</name>
    <name type="common">Streptoverticillium eurocidicus</name>
    <dbReference type="NCBI Taxonomy" id="66423"/>
    <lineage>
        <taxon>Bacteria</taxon>
        <taxon>Bacillati</taxon>
        <taxon>Actinomycetota</taxon>
        <taxon>Actinomycetes</taxon>
        <taxon>Kitasatosporales</taxon>
        <taxon>Streptomycetaceae</taxon>
        <taxon>Streptomyces</taxon>
    </lineage>
</organism>
<dbReference type="CDD" id="cd16914">
    <property type="entry name" value="EcfT"/>
    <property type="match status" value="1"/>
</dbReference>
<proteinExistence type="predicted"/>
<feature type="transmembrane region" description="Helical" evidence="6">
    <location>
        <begin position="26"/>
        <end position="56"/>
    </location>
</feature>
<evidence type="ECO:0000256" key="2">
    <source>
        <dbReference type="ARBA" id="ARBA00022692"/>
    </source>
</evidence>
<evidence type="ECO:0000256" key="1">
    <source>
        <dbReference type="ARBA" id="ARBA00004141"/>
    </source>
</evidence>
<keyword evidence="2 6" id="KW-0812">Transmembrane</keyword>
<keyword evidence="3 6" id="KW-1133">Transmembrane helix</keyword>
<feature type="transmembrane region" description="Helical" evidence="6">
    <location>
        <begin position="94"/>
        <end position="112"/>
    </location>
</feature>
<dbReference type="EMBL" id="JACHJF010000025">
    <property type="protein sequence ID" value="MBB5122280.1"/>
    <property type="molecule type" value="Genomic_DNA"/>
</dbReference>
<feature type="region of interest" description="Disordered" evidence="5">
    <location>
        <begin position="202"/>
        <end position="235"/>
    </location>
</feature>
<feature type="transmembrane region" description="Helical" evidence="6">
    <location>
        <begin position="133"/>
        <end position="151"/>
    </location>
</feature>
<evidence type="ECO:0000313" key="8">
    <source>
        <dbReference type="Proteomes" id="UP000528608"/>
    </source>
</evidence>
<gene>
    <name evidence="7" type="ORF">FHS36_005751</name>
</gene>
<name>A0A7W8BFB8_STREU</name>
<dbReference type="Proteomes" id="UP000528608">
    <property type="component" value="Unassembled WGS sequence"/>
</dbReference>